<dbReference type="InterPro" id="IPR005162">
    <property type="entry name" value="Retrotrans_gag_dom"/>
</dbReference>
<sequence length="263" mass="30035">MNPNEFLGSQTGEDPQNFLDDIKKFFEVMQFTGNDRVELASYQLKDLAHIWYTQWKENTGIDVAPTWDFFSETILERFFPIELREAKAQEFMNIRQAPASHPTQQSNSSGTCGGQRQNRLYALQALQDQEGSPNIVTDIGDIVSFVTPYIVVQLSVSQETLSEPFSVSTPVGDPVIARRLNLKNRKSSHLSDKGFIRPGISPWGSPVLFVNKKDGSLMMWIDYTQLKKVTNKNKYPIPRIDDLFDKHQGANHFSKIELRSCYH</sequence>
<dbReference type="PANTHER" id="PTHR15503">
    <property type="entry name" value="LDOC1 RELATED"/>
    <property type="match status" value="1"/>
</dbReference>
<dbReference type="InterPro" id="IPR032567">
    <property type="entry name" value="RTL1-rel"/>
</dbReference>
<keyword evidence="2" id="KW-1185">Reference proteome</keyword>
<reference evidence="2" key="1">
    <citation type="journal article" date="2014" name="Nat. Genet.">
        <title>The genome of the stress-tolerant wild tomato species Solanum pennellii.</title>
        <authorList>
            <person name="Bolger A."/>
            <person name="Scossa F."/>
            <person name="Bolger M.E."/>
            <person name="Lanz C."/>
            <person name="Maumus F."/>
            <person name="Tohge T."/>
            <person name="Quesneville H."/>
            <person name="Alseekh S."/>
            <person name="Sorensen I."/>
            <person name="Lichtenstein G."/>
            <person name="Fich E.A."/>
            <person name="Conte M."/>
            <person name="Keller H."/>
            <person name="Schneeberger K."/>
            <person name="Schwacke R."/>
            <person name="Ofner I."/>
            <person name="Vrebalov J."/>
            <person name="Xu Y."/>
            <person name="Osorio S."/>
            <person name="Aflitos S.A."/>
            <person name="Schijlen E."/>
            <person name="Jimenez-Gomez J.M."/>
            <person name="Ryngajllo M."/>
            <person name="Kimura S."/>
            <person name="Kumar R."/>
            <person name="Koenig D."/>
            <person name="Headland L.R."/>
            <person name="Maloof J.N."/>
            <person name="Sinha N."/>
            <person name="van Ham R.C."/>
            <person name="Lankhorst R.K."/>
            <person name="Mao L."/>
            <person name="Vogel A."/>
            <person name="Arsova B."/>
            <person name="Panstruga R."/>
            <person name="Fei Z."/>
            <person name="Rose J.K."/>
            <person name="Zamir D."/>
            <person name="Carrari F."/>
            <person name="Giovannoni J.J."/>
            <person name="Weigel D."/>
            <person name="Usadel B."/>
            <person name="Fernie A.R."/>
        </authorList>
    </citation>
    <scope>NUCLEOTIDE SEQUENCE [LARGE SCALE GENOMIC DNA]</scope>
    <source>
        <strain evidence="2">cv. LA0716</strain>
    </source>
</reference>
<name>A0ABM1GBR5_SOLPN</name>
<proteinExistence type="predicted"/>
<dbReference type="RefSeq" id="XP_015068806.1">
    <property type="nucleotide sequence ID" value="XM_015213320.1"/>
</dbReference>
<evidence type="ECO:0000313" key="3">
    <source>
        <dbReference type="RefSeq" id="XP_015068806.1"/>
    </source>
</evidence>
<dbReference type="GeneID" id="107013405"/>
<protein>
    <submittedName>
        <fullName evidence="3">Uncharacterized protein LOC107013405</fullName>
    </submittedName>
</protein>
<dbReference type="PANTHER" id="PTHR15503:SF45">
    <property type="entry name" value="RNA-DIRECTED DNA POLYMERASE HOMOLOG"/>
    <property type="match status" value="1"/>
</dbReference>
<feature type="domain" description="Retrotransposon gag" evidence="1">
    <location>
        <begin position="39"/>
        <end position="97"/>
    </location>
</feature>
<dbReference type="Proteomes" id="UP000694930">
    <property type="component" value="Chromosome 3"/>
</dbReference>
<reference evidence="3" key="2">
    <citation type="submission" date="2025-08" db="UniProtKB">
        <authorList>
            <consortium name="RefSeq"/>
        </authorList>
    </citation>
    <scope>IDENTIFICATION</scope>
</reference>
<evidence type="ECO:0000313" key="2">
    <source>
        <dbReference type="Proteomes" id="UP000694930"/>
    </source>
</evidence>
<accession>A0ABM1GBR5</accession>
<dbReference type="Pfam" id="PF03732">
    <property type="entry name" value="Retrotrans_gag"/>
    <property type="match status" value="1"/>
</dbReference>
<dbReference type="SUPFAM" id="SSF56672">
    <property type="entry name" value="DNA/RNA polymerases"/>
    <property type="match status" value="1"/>
</dbReference>
<dbReference type="InterPro" id="IPR043502">
    <property type="entry name" value="DNA/RNA_pol_sf"/>
</dbReference>
<evidence type="ECO:0000259" key="1">
    <source>
        <dbReference type="Pfam" id="PF03732"/>
    </source>
</evidence>
<dbReference type="Gene3D" id="3.30.70.270">
    <property type="match status" value="1"/>
</dbReference>
<dbReference type="InterPro" id="IPR043128">
    <property type="entry name" value="Rev_trsase/Diguanyl_cyclase"/>
</dbReference>
<dbReference type="Gene3D" id="3.10.10.10">
    <property type="entry name" value="HIV Type 1 Reverse Transcriptase, subunit A, domain 1"/>
    <property type="match status" value="1"/>
</dbReference>
<organism evidence="2 3">
    <name type="scientific">Solanum pennellii</name>
    <name type="common">Tomato</name>
    <name type="synonym">Lycopersicon pennellii</name>
    <dbReference type="NCBI Taxonomy" id="28526"/>
    <lineage>
        <taxon>Eukaryota</taxon>
        <taxon>Viridiplantae</taxon>
        <taxon>Streptophyta</taxon>
        <taxon>Embryophyta</taxon>
        <taxon>Tracheophyta</taxon>
        <taxon>Spermatophyta</taxon>
        <taxon>Magnoliopsida</taxon>
        <taxon>eudicotyledons</taxon>
        <taxon>Gunneridae</taxon>
        <taxon>Pentapetalae</taxon>
        <taxon>asterids</taxon>
        <taxon>lamiids</taxon>
        <taxon>Solanales</taxon>
        <taxon>Solanaceae</taxon>
        <taxon>Solanoideae</taxon>
        <taxon>Solaneae</taxon>
        <taxon>Solanum</taxon>
        <taxon>Solanum subgen. Lycopersicon</taxon>
    </lineage>
</organism>
<gene>
    <name evidence="3" type="primary">LOC107013405</name>
</gene>